<dbReference type="GO" id="GO:0003954">
    <property type="term" value="F:NADH dehydrogenase activity"/>
    <property type="evidence" value="ECO:0007669"/>
    <property type="project" value="TreeGrafter"/>
</dbReference>
<evidence type="ECO:0000313" key="7">
    <source>
        <dbReference type="EMBL" id="MXY92246.1"/>
    </source>
</evidence>
<dbReference type="HAMAP" id="MF_01350">
    <property type="entry name" value="NDH1_NuoH"/>
    <property type="match status" value="1"/>
</dbReference>
<evidence type="ECO:0000256" key="3">
    <source>
        <dbReference type="ARBA" id="ARBA00022989"/>
    </source>
</evidence>
<feature type="transmembrane region" description="Helical" evidence="5">
    <location>
        <begin position="363"/>
        <end position="384"/>
    </location>
</feature>
<dbReference type="PANTHER" id="PTHR11432:SF3">
    <property type="entry name" value="NADH-UBIQUINONE OXIDOREDUCTASE CHAIN 1"/>
    <property type="match status" value="1"/>
</dbReference>
<dbReference type="PROSITE" id="PS00667">
    <property type="entry name" value="COMPLEX1_ND1_1"/>
    <property type="match status" value="1"/>
</dbReference>
<feature type="transmembrane region" description="Helical" evidence="5">
    <location>
        <begin position="258"/>
        <end position="281"/>
    </location>
</feature>
<dbReference type="InterPro" id="IPR001694">
    <property type="entry name" value="NADH_UbQ_OxRdtase_su1/FPO"/>
</dbReference>
<dbReference type="PANTHER" id="PTHR11432">
    <property type="entry name" value="NADH DEHYDROGENASE SUBUNIT 1"/>
    <property type="match status" value="1"/>
</dbReference>
<evidence type="ECO:0000256" key="1">
    <source>
        <dbReference type="ARBA" id="ARBA00004141"/>
    </source>
</evidence>
<keyword evidence="4 5" id="KW-0472">Membrane</keyword>
<evidence type="ECO:0000256" key="4">
    <source>
        <dbReference type="ARBA" id="ARBA00023136"/>
    </source>
</evidence>
<feature type="transmembrane region" description="Helical" evidence="5">
    <location>
        <begin position="171"/>
        <end position="189"/>
    </location>
</feature>
<proteinExistence type="inferred from homology"/>
<gene>
    <name evidence="5" type="primary">nuoH</name>
    <name evidence="7" type="ORF">F4Y42_02225</name>
</gene>
<feature type="transmembrane region" description="Helical" evidence="5">
    <location>
        <begin position="293"/>
        <end position="311"/>
    </location>
</feature>
<sequence length="413" mass="45151">MQVTQWSEALSSWLMGLGLPGWAAIFLVYAVGSFILINYGMLSVLLLIWITRKAISRIQDRIGPNRVGKYGLLQTVADAAKLLSKEDITPYEADKIAYNLSPVLAVFGVLMLLAVIPFAPGLTGVDLNIAALYVVALGSIGIMAALMAGWGSNNKYALLAGFRVVAQLLSYEIPLVLAILTVVLLTGSMRFGNIVEMQSLHLGGFNLGLGWLGIVMPGALIVFFVSSLAEAELTPFDLLEAESELIAGFHIEYSGMKFAMFFLAQFLNAWILAAVAVTLFLGGWQGPGVGLPVIGPLLGLGYFMIKVYGIYVLQQWIRGTFPRIRIDQMMYFAWKVLVPLMIGLIVAQAIIQKLPTPVAVQYVLIFIANVGVMAVVAFVLQKYFREEQMRTKRSFEPSSLIGSMQVSEKGTMY</sequence>
<feature type="transmembrane region" description="Helical" evidence="5">
    <location>
        <begin position="209"/>
        <end position="229"/>
    </location>
</feature>
<evidence type="ECO:0000256" key="2">
    <source>
        <dbReference type="ARBA" id="ARBA00022692"/>
    </source>
</evidence>
<protein>
    <recommendedName>
        <fullName evidence="5">NADH-quinone oxidoreductase subunit H</fullName>
        <ecNumber evidence="5">7.1.1.-</ecNumber>
    </recommendedName>
    <alternativeName>
        <fullName evidence="5">NADH dehydrogenase I subunit H</fullName>
    </alternativeName>
    <alternativeName>
        <fullName evidence="5">NDH-1 subunit H</fullName>
    </alternativeName>
</protein>
<dbReference type="GO" id="GO:0016655">
    <property type="term" value="F:oxidoreductase activity, acting on NAD(P)H, quinone or similar compound as acceptor"/>
    <property type="evidence" value="ECO:0007669"/>
    <property type="project" value="UniProtKB-UniRule"/>
</dbReference>
<comment type="subcellular location">
    <subcellularLocation>
        <location evidence="5 6">Cell membrane</location>
        <topology evidence="5 6">Multi-pass membrane protein</topology>
    </subcellularLocation>
    <subcellularLocation>
        <location evidence="1">Membrane</location>
        <topology evidence="1">Multi-pass membrane protein</topology>
    </subcellularLocation>
</comment>
<dbReference type="Pfam" id="PF00146">
    <property type="entry name" value="NADHdh"/>
    <property type="match status" value="1"/>
</dbReference>
<comment type="similarity">
    <text evidence="5 6">Belongs to the complex I subunit 1 family.</text>
</comment>
<keyword evidence="5" id="KW-1278">Translocase</keyword>
<keyword evidence="2 5" id="KW-0812">Transmembrane</keyword>
<keyword evidence="3 5" id="KW-1133">Transmembrane helix</keyword>
<dbReference type="EC" id="7.1.1.-" evidence="5"/>
<comment type="function">
    <text evidence="5">NDH-1 shuttles electrons from NADH, via FMN and iron-sulfur (Fe-S) centers, to quinones in the respiratory chain. The immediate electron acceptor for the enzyme in this species is believed to be ubiquinone. Couples the redox reaction to proton translocation (for every two electrons transferred, four hydrogen ions are translocated across the cytoplasmic membrane), and thus conserves the redox energy in a proton gradient. This subunit may bind ubiquinone.</text>
</comment>
<keyword evidence="5" id="KW-0874">Quinone</keyword>
<feature type="transmembrane region" description="Helical" evidence="5">
    <location>
        <begin position="96"/>
        <end position="118"/>
    </location>
</feature>
<keyword evidence="5 6" id="KW-0520">NAD</keyword>
<feature type="transmembrane region" description="Helical" evidence="5">
    <location>
        <begin position="22"/>
        <end position="50"/>
    </location>
</feature>
<evidence type="ECO:0000256" key="6">
    <source>
        <dbReference type="RuleBase" id="RU000471"/>
    </source>
</evidence>
<accession>A0A6B0YMI4</accession>
<keyword evidence="5" id="KW-1003">Cell membrane</keyword>
<dbReference type="GO" id="GO:0005886">
    <property type="term" value="C:plasma membrane"/>
    <property type="evidence" value="ECO:0007669"/>
    <property type="project" value="UniProtKB-SubCell"/>
</dbReference>
<evidence type="ECO:0000256" key="5">
    <source>
        <dbReference type="HAMAP-Rule" id="MF_01350"/>
    </source>
</evidence>
<dbReference type="EMBL" id="VXRG01000025">
    <property type="protein sequence ID" value="MXY92246.1"/>
    <property type="molecule type" value="Genomic_DNA"/>
</dbReference>
<feature type="transmembrane region" description="Helical" evidence="5">
    <location>
        <begin position="130"/>
        <end position="150"/>
    </location>
</feature>
<comment type="subunit">
    <text evidence="5">NDH-1 is composed of 14 different subunits. Subunits NuoA, H, J, K, L, M, N constitute the membrane sector of the complex.</text>
</comment>
<dbReference type="GO" id="GO:0009060">
    <property type="term" value="P:aerobic respiration"/>
    <property type="evidence" value="ECO:0007669"/>
    <property type="project" value="TreeGrafter"/>
</dbReference>
<dbReference type="GO" id="GO:0048038">
    <property type="term" value="F:quinone binding"/>
    <property type="evidence" value="ECO:0007669"/>
    <property type="project" value="UniProtKB-KW"/>
</dbReference>
<name>A0A6B0YMI4_9CHLR</name>
<dbReference type="InterPro" id="IPR018086">
    <property type="entry name" value="NADH_UbQ_OxRdtase_su1_CS"/>
</dbReference>
<dbReference type="AlphaFoldDB" id="A0A6B0YMI4"/>
<feature type="transmembrane region" description="Helical" evidence="5">
    <location>
        <begin position="332"/>
        <end position="351"/>
    </location>
</feature>
<reference evidence="7" key="1">
    <citation type="submission" date="2019-09" db="EMBL/GenBank/DDBJ databases">
        <title>Characterisation of the sponge microbiome using genome-centric metagenomics.</title>
        <authorList>
            <person name="Engelberts J.P."/>
            <person name="Robbins S.J."/>
            <person name="De Goeij J.M."/>
            <person name="Aranda M."/>
            <person name="Bell S.C."/>
            <person name="Webster N.S."/>
        </authorList>
    </citation>
    <scope>NUCLEOTIDE SEQUENCE</scope>
    <source>
        <strain evidence="7">SB0664_bin_27</strain>
    </source>
</reference>
<comment type="caution">
    <text evidence="7">The sequence shown here is derived from an EMBL/GenBank/DDBJ whole genome shotgun (WGS) entry which is preliminary data.</text>
</comment>
<comment type="catalytic activity">
    <reaction evidence="5">
        <text>a quinone + NADH + 5 H(+)(in) = a quinol + NAD(+) + 4 H(+)(out)</text>
        <dbReference type="Rhea" id="RHEA:57888"/>
        <dbReference type="ChEBI" id="CHEBI:15378"/>
        <dbReference type="ChEBI" id="CHEBI:24646"/>
        <dbReference type="ChEBI" id="CHEBI:57540"/>
        <dbReference type="ChEBI" id="CHEBI:57945"/>
        <dbReference type="ChEBI" id="CHEBI:132124"/>
    </reaction>
</comment>
<keyword evidence="5" id="KW-0830">Ubiquinone</keyword>
<organism evidence="7">
    <name type="scientific">Caldilineaceae bacterium SB0664_bin_27</name>
    <dbReference type="NCBI Taxonomy" id="2605260"/>
    <lineage>
        <taxon>Bacteria</taxon>
        <taxon>Bacillati</taxon>
        <taxon>Chloroflexota</taxon>
        <taxon>Caldilineae</taxon>
        <taxon>Caldilineales</taxon>
        <taxon>Caldilineaceae</taxon>
    </lineage>
</organism>